<sequence>MDNWFQSKWFVRAVALVMAVSLYFVVYTEEEPTSRDVDFFGNTDETEIMEDVPVNVRIDTEKFVVSGVPETVSVTVEGSNSVVKRIIKQRNFDIYVDLTKLGEGEHTVEIKYENIPEELDVFIEPKTIDVIIEERSTKNFKVNVDFINQDQLPVGYELGEYSVEPEEVAITSSKSVVDKISLVKVFVNVAGLEESIKNREVPIKVYDSQGNELRVRIEPESVLVSADVINPSKVVPVMVKTKGKLPDGYTLTSMKANVEEVEIFGTTKKLSEINEVVAELDLSEVKKSDTVRTKLNLPEGVVAPELEQLEVSIELEQEKVIKEVPVNVLHLEEGQTIEFNQPKEEKINISIEGNESAIREITKEDLRVLIDLEGLDEGEHRVPIEVEGPEKVTIKPEYDDITVEIK</sequence>
<name>A0A5C8NPJ5_9BACI</name>
<keyword evidence="1" id="KW-0472">Membrane</keyword>
<comment type="caution">
    <text evidence="2">The sequence shown here is derived from an EMBL/GenBank/DDBJ whole genome shotgun (WGS) entry which is preliminary data.</text>
</comment>
<reference evidence="2 3" key="1">
    <citation type="submission" date="2019-06" db="EMBL/GenBank/DDBJ databases">
        <title>Cerasibacillus sp. nov., isolated from maize field.</title>
        <authorList>
            <person name="Lin S.-Y."/>
            <person name="Tsai C.-F."/>
            <person name="Young C.-C."/>
        </authorList>
    </citation>
    <scope>NUCLEOTIDE SEQUENCE [LARGE SCALE GENOMIC DNA]</scope>
    <source>
        <strain evidence="2 3">CC-CFT480</strain>
    </source>
</reference>
<dbReference type="InterPro" id="IPR053154">
    <property type="entry name" value="c-di-AMP_regulator"/>
</dbReference>
<evidence type="ECO:0000256" key="1">
    <source>
        <dbReference type="SAM" id="Phobius"/>
    </source>
</evidence>
<dbReference type="Proteomes" id="UP000321574">
    <property type="component" value="Unassembled WGS sequence"/>
</dbReference>
<evidence type="ECO:0000313" key="2">
    <source>
        <dbReference type="EMBL" id="TXL63639.1"/>
    </source>
</evidence>
<dbReference type="OrthoDB" id="2960905at2"/>
<dbReference type="AlphaFoldDB" id="A0A5C8NPJ5"/>
<dbReference type="PANTHER" id="PTHR37804:SF1">
    <property type="entry name" value="CDAA REGULATORY PROTEIN CDAR"/>
    <property type="match status" value="1"/>
</dbReference>
<gene>
    <name evidence="2" type="ORF">FHP05_10685</name>
</gene>
<dbReference type="Gene3D" id="2.170.120.30">
    <property type="match status" value="2"/>
</dbReference>
<protein>
    <submittedName>
        <fullName evidence="2">Uncharacterized protein</fullName>
    </submittedName>
</protein>
<feature type="transmembrane region" description="Helical" evidence="1">
    <location>
        <begin position="9"/>
        <end position="27"/>
    </location>
</feature>
<accession>A0A5C8NPJ5</accession>
<keyword evidence="1" id="KW-1133">Transmembrane helix</keyword>
<keyword evidence="1" id="KW-0812">Transmembrane</keyword>
<evidence type="ECO:0000313" key="3">
    <source>
        <dbReference type="Proteomes" id="UP000321574"/>
    </source>
</evidence>
<keyword evidence="3" id="KW-1185">Reference proteome</keyword>
<organism evidence="2 3">
    <name type="scientific">Cerasibacillus terrae</name>
    <dbReference type="NCBI Taxonomy" id="2498845"/>
    <lineage>
        <taxon>Bacteria</taxon>
        <taxon>Bacillati</taxon>
        <taxon>Bacillota</taxon>
        <taxon>Bacilli</taxon>
        <taxon>Bacillales</taxon>
        <taxon>Bacillaceae</taxon>
        <taxon>Cerasibacillus</taxon>
    </lineage>
</organism>
<dbReference type="Pfam" id="PF07949">
    <property type="entry name" value="YbbR"/>
    <property type="match status" value="4"/>
</dbReference>
<dbReference type="Gene3D" id="2.170.120.40">
    <property type="entry name" value="YbbR-like domain"/>
    <property type="match status" value="2"/>
</dbReference>
<dbReference type="RefSeq" id="WP_147668085.1">
    <property type="nucleotide sequence ID" value="NZ_VDUW01000007.1"/>
</dbReference>
<dbReference type="PANTHER" id="PTHR37804">
    <property type="entry name" value="CDAA REGULATORY PROTEIN CDAR"/>
    <property type="match status" value="1"/>
</dbReference>
<proteinExistence type="predicted"/>
<dbReference type="EMBL" id="VDUW01000007">
    <property type="protein sequence ID" value="TXL63639.1"/>
    <property type="molecule type" value="Genomic_DNA"/>
</dbReference>
<dbReference type="InterPro" id="IPR012505">
    <property type="entry name" value="YbbR"/>
</dbReference>